<keyword evidence="3 5" id="KW-1133">Transmembrane helix</keyword>
<dbReference type="GO" id="GO:0005384">
    <property type="term" value="F:manganese ion transmembrane transporter activity"/>
    <property type="evidence" value="ECO:0007669"/>
    <property type="project" value="InterPro"/>
</dbReference>
<keyword evidence="4 5" id="KW-0472">Membrane</keyword>
<evidence type="ECO:0000256" key="2">
    <source>
        <dbReference type="ARBA" id="ARBA00022692"/>
    </source>
</evidence>
<dbReference type="GO" id="GO:0030026">
    <property type="term" value="P:intracellular manganese ion homeostasis"/>
    <property type="evidence" value="ECO:0007669"/>
    <property type="project" value="InterPro"/>
</dbReference>
<feature type="transmembrane region" description="Helical" evidence="5">
    <location>
        <begin position="324"/>
        <end position="346"/>
    </location>
</feature>
<dbReference type="EMBL" id="EF530731">
    <property type="protein sequence ID" value="ABU51101.1"/>
    <property type="molecule type" value="Genomic_DNA"/>
</dbReference>
<dbReference type="AlphaFoldDB" id="B2BKB2"/>
<dbReference type="Pfam" id="PF01988">
    <property type="entry name" value="VIT1"/>
    <property type="match status" value="1"/>
</dbReference>
<evidence type="ECO:0000313" key="6">
    <source>
        <dbReference type="EMBL" id="ABU51101.1"/>
    </source>
</evidence>
<evidence type="ECO:0000256" key="5">
    <source>
        <dbReference type="SAM" id="Phobius"/>
    </source>
</evidence>
<accession>B2BKB2</accession>
<organism evidence="6">
    <name type="scientific">uncultured bacterium Bio6</name>
    <dbReference type="NCBI Taxonomy" id="460939"/>
    <lineage>
        <taxon>Bacteria</taxon>
        <taxon>environmental samples</taxon>
    </lineage>
</organism>
<feature type="transmembrane region" description="Helical" evidence="5">
    <location>
        <begin position="290"/>
        <end position="312"/>
    </location>
</feature>
<feature type="transmembrane region" description="Helical" evidence="5">
    <location>
        <begin position="263"/>
        <end position="284"/>
    </location>
</feature>
<name>B2BKB2_9BACT</name>
<evidence type="ECO:0000256" key="1">
    <source>
        <dbReference type="ARBA" id="ARBA00004127"/>
    </source>
</evidence>
<evidence type="ECO:0000256" key="3">
    <source>
        <dbReference type="ARBA" id="ARBA00022989"/>
    </source>
</evidence>
<protein>
    <recommendedName>
        <fullName evidence="7">Rubrerythrin family protein</fullName>
    </recommendedName>
</protein>
<dbReference type="InterPro" id="IPR008217">
    <property type="entry name" value="Ccc1_fam"/>
</dbReference>
<dbReference type="GO" id="GO:0012505">
    <property type="term" value="C:endomembrane system"/>
    <property type="evidence" value="ECO:0007669"/>
    <property type="project" value="UniProtKB-SubCell"/>
</dbReference>
<proteinExistence type="predicted"/>
<evidence type="ECO:0008006" key="7">
    <source>
        <dbReference type="Google" id="ProtNLM"/>
    </source>
</evidence>
<reference evidence="6" key="1">
    <citation type="submission" date="2007-03" db="EMBL/GenBank/DDBJ databases">
        <title>Diverse metagenome-derived clones inhibiting biofilm formation in Pseudomonas aeruginosa and swarming in Escherichia coli.</title>
        <authorList>
            <person name="Schipper C."/>
            <person name="Steele H.L."/>
            <person name="Streit W.R."/>
        </authorList>
    </citation>
    <scope>NUCLEOTIDE SEQUENCE</scope>
</reference>
<sequence>MNPLESWAEEQRSAYLYRACADAENGTIRAELFRRLAGEAEAQAAIWRAQLTARGYPAPGPFVPDARTRIVANLVQWLGPRRLKNVLAAMKVRGMAVYGAAPPAEPGHIAPPSGAMFERRHRGLGGSGNLRAAVFGVNDGLVSNASLILGFAGATSDVRMIMLSGVAGMAAGALAMAAGEYVSVRSQRELYEYQIALERDELKQYPEAEAQELALIYAAKGVPAKQADRLAKRLVADPANALDTLAREELGLNPGQLGSPSGAAVSSLCAFATGAFVPLAPYLSGAATNALEWAIGLTAAALFSVGAVLSLFTGRNGVYSGVRMLVLGALAGGITFGIGRLLGVAAG</sequence>
<comment type="subcellular location">
    <subcellularLocation>
        <location evidence="1">Endomembrane system</location>
        <topology evidence="1">Multi-pass membrane protein</topology>
    </subcellularLocation>
</comment>
<dbReference type="PANTHER" id="PTHR31851">
    <property type="entry name" value="FE(2+)/MN(2+) TRANSPORTER PCL1"/>
    <property type="match status" value="1"/>
</dbReference>
<evidence type="ECO:0000256" key="4">
    <source>
        <dbReference type="ARBA" id="ARBA00023136"/>
    </source>
</evidence>
<keyword evidence="2 5" id="KW-0812">Transmembrane</keyword>